<organism evidence="1 2">
    <name type="scientific">Acutalibacter muris</name>
    <dbReference type="NCBI Taxonomy" id="1796620"/>
    <lineage>
        <taxon>Bacteria</taxon>
        <taxon>Bacillati</taxon>
        <taxon>Bacillota</taxon>
        <taxon>Clostridia</taxon>
        <taxon>Eubacteriales</taxon>
        <taxon>Acutalibacteraceae</taxon>
        <taxon>Acutalibacter</taxon>
    </lineage>
</organism>
<name>A0AA92L7Z5_9FIRM</name>
<dbReference type="EMBL" id="CP065321">
    <property type="protein sequence ID" value="QQR28664.1"/>
    <property type="molecule type" value="Genomic_DNA"/>
</dbReference>
<gene>
    <name evidence="1" type="ORF">I5Q82_11075</name>
</gene>
<dbReference type="AlphaFoldDB" id="A0AA92L7Z5"/>
<evidence type="ECO:0000313" key="1">
    <source>
        <dbReference type="EMBL" id="QQR28664.1"/>
    </source>
</evidence>
<proteinExistence type="predicted"/>
<protein>
    <submittedName>
        <fullName evidence="1">DUF2800 domain-containing protein</fullName>
    </submittedName>
</protein>
<accession>A0AA92L7Z5</accession>
<dbReference type="Proteomes" id="UP000596035">
    <property type="component" value="Chromosome"/>
</dbReference>
<dbReference type="RefSeq" id="WP_157767180.1">
    <property type="nucleotide sequence ID" value="NZ_CP021422.1"/>
</dbReference>
<dbReference type="InterPro" id="IPR021229">
    <property type="entry name" value="DUF2800"/>
</dbReference>
<sequence>MPRQVWFKTAYVDVNTGTVTRELNINGERYLNVNGSYTISMALPCILSTSSSHRWRNCTSSARLERGFADRETFALCCVRLP</sequence>
<evidence type="ECO:0000313" key="2">
    <source>
        <dbReference type="Proteomes" id="UP000596035"/>
    </source>
</evidence>
<dbReference type="Pfam" id="PF10926">
    <property type="entry name" value="DUF2800"/>
    <property type="match status" value="1"/>
</dbReference>
<reference evidence="1 2" key="1">
    <citation type="submission" date="2020-11" db="EMBL/GenBank/DDBJ databases">
        <title>Closed and high quality bacterial genomes of the OMM12 community.</title>
        <authorList>
            <person name="Marbouty M."/>
            <person name="Lamy-Besnier Q."/>
            <person name="Debarbieux L."/>
            <person name="Koszul R."/>
        </authorList>
    </citation>
    <scope>NUCLEOTIDE SEQUENCE [LARGE SCALE GENOMIC DNA]</scope>
    <source>
        <strain evidence="1 2">KB18</strain>
    </source>
</reference>